<dbReference type="Gene3D" id="1.10.260.40">
    <property type="entry name" value="lambda repressor-like DNA-binding domains"/>
    <property type="match status" value="1"/>
</dbReference>
<reference evidence="2 3" key="1">
    <citation type="submission" date="2018-08" db="EMBL/GenBank/DDBJ databases">
        <title>Diversity &amp; Physiological Properties of Lignin-Decomposing Actinobacteria from Soil.</title>
        <authorList>
            <person name="Roh S.G."/>
            <person name="Kim S.B."/>
        </authorList>
    </citation>
    <scope>NUCLEOTIDE SEQUENCE [LARGE SCALE GENOMIC DNA]</scope>
    <source>
        <strain evidence="2 3">MMS17-GH009</strain>
    </source>
</reference>
<dbReference type="SMART" id="SM00530">
    <property type="entry name" value="HTH_XRE"/>
    <property type="match status" value="1"/>
</dbReference>
<evidence type="ECO:0000313" key="3">
    <source>
        <dbReference type="Proteomes" id="UP000263377"/>
    </source>
</evidence>
<dbReference type="CDD" id="cd00093">
    <property type="entry name" value="HTH_XRE"/>
    <property type="match status" value="1"/>
</dbReference>
<feature type="domain" description="HTH cro/C1-type" evidence="1">
    <location>
        <begin position="29"/>
        <end position="83"/>
    </location>
</feature>
<proteinExistence type="predicted"/>
<dbReference type="Proteomes" id="UP000263377">
    <property type="component" value="Unassembled WGS sequence"/>
</dbReference>
<dbReference type="AlphaFoldDB" id="A0A373A365"/>
<name>A0A373A365_9ACTN</name>
<keyword evidence="3" id="KW-1185">Reference proteome</keyword>
<dbReference type="InterPro" id="IPR001387">
    <property type="entry name" value="Cro/C1-type_HTH"/>
</dbReference>
<protein>
    <submittedName>
        <fullName evidence="2">Helix-turn-helix domain-containing protein</fullName>
    </submittedName>
</protein>
<sequence length="404" mass="43399">MVPLGFKVARGLHCCSAWISGGLMEQRQLVRWRRAAGLTQEQLAELLNVSLSTVRRWERGHDKPRPWRYPPLARVLKIKVADVSALFDGPPAPVEPSQAPSAPTIADLTTVLELREAHLALSARYELVPSSELLAEGSEQLAHLKQLAEQSHSGRLTRDMLALQAETAILMGKIVWDASQRRASAAARAYYDQAARIGERLRDPAVQGHALLRSAYVELYGTRDAEAGLVLAQSAATVAAPISPALAGLALLHAGEAHAMLRQGRECDRALGEAISTLEMVDATDIASDLGAVDQVERLAGSCYLELGQHRAAQRRLEAAASSVSIGPKSRPIVLGNLARAAIGQGQLDGAVFAIGRAIDDLQTIMSGGGIGVVVTAVRELRPWRTAQEVQDVQDRLFDLMAAP</sequence>
<comment type="caution">
    <text evidence="2">The sequence shown here is derived from an EMBL/GenBank/DDBJ whole genome shotgun (WGS) entry which is preliminary data.</text>
</comment>
<dbReference type="InterPro" id="IPR010982">
    <property type="entry name" value="Lambda_DNA-bd_dom_sf"/>
</dbReference>
<organism evidence="2 3">
    <name type="scientific">Kitasatospora xanthocidica</name>
    <dbReference type="NCBI Taxonomy" id="83382"/>
    <lineage>
        <taxon>Bacteria</taxon>
        <taxon>Bacillati</taxon>
        <taxon>Actinomycetota</taxon>
        <taxon>Actinomycetes</taxon>
        <taxon>Kitasatosporales</taxon>
        <taxon>Streptomycetaceae</taxon>
        <taxon>Kitasatospora</taxon>
    </lineage>
</organism>
<dbReference type="GO" id="GO:0003677">
    <property type="term" value="F:DNA binding"/>
    <property type="evidence" value="ECO:0007669"/>
    <property type="project" value="InterPro"/>
</dbReference>
<dbReference type="EMBL" id="QVIG01000001">
    <property type="protein sequence ID" value="RGD62017.1"/>
    <property type="molecule type" value="Genomic_DNA"/>
</dbReference>
<accession>A0A373A365</accession>
<dbReference type="PROSITE" id="PS50943">
    <property type="entry name" value="HTH_CROC1"/>
    <property type="match status" value="1"/>
</dbReference>
<evidence type="ECO:0000313" key="2">
    <source>
        <dbReference type="EMBL" id="RGD62017.1"/>
    </source>
</evidence>
<evidence type="ECO:0000259" key="1">
    <source>
        <dbReference type="PROSITE" id="PS50943"/>
    </source>
</evidence>
<dbReference type="Pfam" id="PF01381">
    <property type="entry name" value="HTH_3"/>
    <property type="match status" value="1"/>
</dbReference>
<dbReference type="RefSeq" id="WP_117490191.1">
    <property type="nucleotide sequence ID" value="NZ_QVIG01000001.1"/>
</dbReference>
<gene>
    <name evidence="2" type="ORF">DR950_33580</name>
</gene>
<dbReference type="SUPFAM" id="SSF47413">
    <property type="entry name" value="lambda repressor-like DNA-binding domains"/>
    <property type="match status" value="1"/>
</dbReference>